<proteinExistence type="predicted"/>
<dbReference type="NCBIfam" id="TIGR02469">
    <property type="entry name" value="CbiT"/>
    <property type="match status" value="1"/>
</dbReference>
<evidence type="ECO:0000313" key="8">
    <source>
        <dbReference type="Proteomes" id="UP001222800"/>
    </source>
</evidence>
<dbReference type="RefSeq" id="WP_277731870.1">
    <property type="nucleotide sequence ID" value="NZ_CP120733.1"/>
</dbReference>
<comment type="pathway">
    <text evidence="1">Cofactor biosynthesis; adenosylcobalamin biosynthesis.</text>
</comment>
<evidence type="ECO:0000313" key="7">
    <source>
        <dbReference type="EMBL" id="WFD09902.1"/>
    </source>
</evidence>
<keyword evidence="2" id="KW-0169">Cobalamin biosynthesis</keyword>
<dbReference type="SUPFAM" id="SSF53335">
    <property type="entry name" value="S-adenosyl-L-methionine-dependent methyltransferases"/>
    <property type="match status" value="1"/>
</dbReference>
<dbReference type="InterPro" id="IPR029063">
    <property type="entry name" value="SAM-dependent_MTases_sf"/>
</dbReference>
<dbReference type="InterPro" id="IPR025714">
    <property type="entry name" value="Methyltranfer_dom"/>
</dbReference>
<accession>A0ABY8EAF2</accession>
<dbReference type="InterPro" id="IPR050714">
    <property type="entry name" value="Cobalamin_biosynth_MTase"/>
</dbReference>
<dbReference type="InterPro" id="IPR014008">
    <property type="entry name" value="Cbl_synth_MTase_CbiT"/>
</dbReference>
<dbReference type="PANTHER" id="PTHR43182">
    <property type="entry name" value="COBALT-PRECORRIN-6B C(15)-METHYLTRANSFERASE (DECARBOXYLATING)"/>
    <property type="match status" value="1"/>
</dbReference>
<evidence type="ECO:0000256" key="3">
    <source>
        <dbReference type="ARBA" id="ARBA00022603"/>
    </source>
</evidence>
<evidence type="ECO:0000256" key="5">
    <source>
        <dbReference type="ARBA" id="ARBA00022691"/>
    </source>
</evidence>
<name>A0ABY8EAF2_9FIRM</name>
<dbReference type="PANTHER" id="PTHR43182:SF1">
    <property type="entry name" value="COBALT-PRECORRIN-7 C(5)-METHYLTRANSFERASE"/>
    <property type="match status" value="1"/>
</dbReference>
<evidence type="ECO:0000256" key="4">
    <source>
        <dbReference type="ARBA" id="ARBA00022679"/>
    </source>
</evidence>
<keyword evidence="5" id="KW-0949">S-adenosyl-L-methionine</keyword>
<dbReference type="Proteomes" id="UP001222800">
    <property type="component" value="Chromosome"/>
</dbReference>
<evidence type="ECO:0000259" key="6">
    <source>
        <dbReference type="Pfam" id="PF13847"/>
    </source>
</evidence>
<protein>
    <submittedName>
        <fullName evidence="7">Decarboxylating cobalt-precorrin-6B (C(15))-methyltransferase</fullName>
    </submittedName>
</protein>
<organism evidence="7 8">
    <name type="scientific">Tepidibacter hydrothermalis</name>
    <dbReference type="NCBI Taxonomy" id="3036126"/>
    <lineage>
        <taxon>Bacteria</taxon>
        <taxon>Bacillati</taxon>
        <taxon>Bacillota</taxon>
        <taxon>Clostridia</taxon>
        <taxon>Peptostreptococcales</taxon>
        <taxon>Peptostreptococcaceae</taxon>
        <taxon>Tepidibacter</taxon>
    </lineage>
</organism>
<reference evidence="7 8" key="1">
    <citation type="submission" date="2023-03" db="EMBL/GenBank/DDBJ databases">
        <title>Complete genome sequence of Tepidibacter sp. SWIR-1, isolated from a deep-sea hydrothermal vent.</title>
        <authorList>
            <person name="Li X."/>
        </authorList>
    </citation>
    <scope>NUCLEOTIDE SEQUENCE [LARGE SCALE GENOMIC DNA]</scope>
    <source>
        <strain evidence="7 8">SWIR-1</strain>
    </source>
</reference>
<dbReference type="EMBL" id="CP120733">
    <property type="protein sequence ID" value="WFD09902.1"/>
    <property type="molecule type" value="Genomic_DNA"/>
</dbReference>
<dbReference type="CDD" id="cd02440">
    <property type="entry name" value="AdoMet_MTases"/>
    <property type="match status" value="1"/>
</dbReference>
<dbReference type="NCBIfam" id="NF006138">
    <property type="entry name" value="PRK08287.1"/>
    <property type="match status" value="1"/>
</dbReference>
<sequence>MKDSEFIRGKVPMTKEEIRTLSISKLNLKNCSTFLDVGGGTGSISIQAALDNKDLSVFTIEKNEEAVGLIHKNIAKFNIDNIQVIKEYAPVDYFDKKIDSAFIGGSGGNLEEIIIWLKGLLNESATLVINCIIVETLNESLRILKEQGFEDIECVQVCVSRLAKLGKGNYFKPLNPTYIISCKRGR</sequence>
<gene>
    <name evidence="7" type="ORF">P4S50_16215</name>
</gene>
<evidence type="ECO:0000256" key="1">
    <source>
        <dbReference type="ARBA" id="ARBA00004953"/>
    </source>
</evidence>
<keyword evidence="4" id="KW-0808">Transferase</keyword>
<keyword evidence="8" id="KW-1185">Reference proteome</keyword>
<dbReference type="Pfam" id="PF13847">
    <property type="entry name" value="Methyltransf_31"/>
    <property type="match status" value="1"/>
</dbReference>
<evidence type="ECO:0000256" key="2">
    <source>
        <dbReference type="ARBA" id="ARBA00022573"/>
    </source>
</evidence>
<keyword evidence="3" id="KW-0489">Methyltransferase</keyword>
<feature type="domain" description="Methyltransferase" evidence="6">
    <location>
        <begin position="32"/>
        <end position="100"/>
    </location>
</feature>
<dbReference type="Gene3D" id="3.40.50.150">
    <property type="entry name" value="Vaccinia Virus protein VP39"/>
    <property type="match status" value="1"/>
</dbReference>